<evidence type="ECO:0000256" key="1">
    <source>
        <dbReference type="ARBA" id="ARBA00022649"/>
    </source>
</evidence>
<evidence type="ECO:0000313" key="3">
    <source>
        <dbReference type="Proteomes" id="UP000180043"/>
    </source>
</evidence>
<keyword evidence="1" id="KW-1277">Toxin-antitoxin system</keyword>
<accession>A0A1S1LHI0</accession>
<dbReference type="EMBL" id="MLIQ01000042">
    <property type="protein sequence ID" value="OHU47249.1"/>
    <property type="molecule type" value="Genomic_DNA"/>
</dbReference>
<dbReference type="AlphaFoldDB" id="A0A1S1LHI0"/>
<proteinExistence type="predicted"/>
<evidence type="ECO:0000313" key="2">
    <source>
        <dbReference type="EMBL" id="OHU47249.1"/>
    </source>
</evidence>
<reference evidence="2 3" key="1">
    <citation type="submission" date="2016-10" db="EMBL/GenBank/DDBJ databases">
        <title>Evaluation of Human, Veterinary and Environmental Mycobacterium chelonae Isolates by Core Genome Phylogenomic Analysis, Targeted Gene Comparison, and Anti-microbial Susceptibility Patterns: A Tale of Mistaken Identities.</title>
        <authorList>
            <person name="Fogelson S.B."/>
            <person name="Camus A.C."/>
            <person name="Lorenz W."/>
            <person name="Vasireddy R."/>
            <person name="Vasireddy S."/>
            <person name="Smith T."/>
            <person name="Brown-Elliott B.A."/>
            <person name="Wallace R.J.Jr."/>
            <person name="Hasan N.A."/>
            <person name="Reischl U."/>
            <person name="Sanchez S."/>
        </authorList>
    </citation>
    <scope>NUCLEOTIDE SEQUENCE [LARGE SCALE GENOMIC DNA]</scope>
    <source>
        <strain evidence="2 3">15515</strain>
    </source>
</reference>
<dbReference type="Pfam" id="PF07704">
    <property type="entry name" value="PSK_trans_fac"/>
    <property type="match status" value="1"/>
</dbReference>
<protein>
    <submittedName>
        <fullName evidence="2">Antitoxin VapB36</fullName>
    </submittedName>
</protein>
<organism evidence="2 3">
    <name type="scientific">Mycobacteroides chelonae</name>
    <name type="common">Mycobacterium chelonae</name>
    <dbReference type="NCBI Taxonomy" id="1774"/>
    <lineage>
        <taxon>Bacteria</taxon>
        <taxon>Bacillati</taxon>
        <taxon>Actinomycetota</taxon>
        <taxon>Actinomycetes</taxon>
        <taxon>Mycobacteriales</taxon>
        <taxon>Mycobacteriaceae</taxon>
        <taxon>Mycobacteroides</taxon>
    </lineage>
</organism>
<gene>
    <name evidence="2" type="ORF">BKG82_26710</name>
</gene>
<name>A0A1S1LHI0_MYCCH</name>
<dbReference type="Proteomes" id="UP000180043">
    <property type="component" value="Unassembled WGS sequence"/>
</dbReference>
<sequence length="87" mass="9731">MALNIKDPELVRLAEELAARMGHNNKTQAIRDALRSQLSLLESQRGDRTTRLLDVMNTEIWPLLPAQPPITKAEREQILGYDPAVGA</sequence>
<dbReference type="InterPro" id="IPR011660">
    <property type="entry name" value="VapB-like"/>
</dbReference>
<comment type="caution">
    <text evidence="2">The sequence shown here is derived from an EMBL/GenBank/DDBJ whole genome shotgun (WGS) entry which is preliminary data.</text>
</comment>
<dbReference type="RefSeq" id="WP_070947867.1">
    <property type="nucleotide sequence ID" value="NZ_MLIQ01000042.1"/>
</dbReference>